<comment type="caution">
    <text evidence="5">The sequence shown here is derived from an EMBL/GenBank/DDBJ whole genome shotgun (WGS) entry which is preliminary data.</text>
</comment>
<gene>
    <name evidence="5" type="ORF">ATK74_2925</name>
</gene>
<evidence type="ECO:0000313" key="6">
    <source>
        <dbReference type="Proteomes" id="UP000226079"/>
    </source>
</evidence>
<dbReference type="InterPro" id="IPR010982">
    <property type="entry name" value="Lambda_DNA-bd_dom_sf"/>
</dbReference>
<dbReference type="OrthoDB" id="3430936at2"/>
<reference evidence="5 6" key="1">
    <citation type="submission" date="2017-10" db="EMBL/GenBank/DDBJ databases">
        <title>Sequencing the genomes of 1000 actinobacteria strains.</title>
        <authorList>
            <person name="Klenk H.-P."/>
        </authorList>
    </citation>
    <scope>NUCLEOTIDE SEQUENCE [LARGE SCALE GENOMIC DNA]</scope>
    <source>
        <strain evidence="5 6">DSM 15597</strain>
    </source>
</reference>
<dbReference type="Pfam" id="PF00356">
    <property type="entry name" value="LacI"/>
    <property type="match status" value="1"/>
</dbReference>
<accession>A0A2A9CW28</accession>
<dbReference type="PANTHER" id="PTHR30146">
    <property type="entry name" value="LACI-RELATED TRANSCRIPTIONAL REPRESSOR"/>
    <property type="match status" value="1"/>
</dbReference>
<dbReference type="PROSITE" id="PS50932">
    <property type="entry name" value="HTH_LACI_2"/>
    <property type="match status" value="1"/>
</dbReference>
<dbReference type="InterPro" id="IPR000843">
    <property type="entry name" value="HTH_LacI"/>
</dbReference>
<evidence type="ECO:0000256" key="3">
    <source>
        <dbReference type="ARBA" id="ARBA00023163"/>
    </source>
</evidence>
<evidence type="ECO:0000256" key="1">
    <source>
        <dbReference type="ARBA" id="ARBA00023015"/>
    </source>
</evidence>
<dbReference type="RefSeq" id="WP_098461706.1">
    <property type="nucleotide sequence ID" value="NZ_PDJC01000001.1"/>
</dbReference>
<proteinExistence type="predicted"/>
<dbReference type="SUPFAM" id="SSF53822">
    <property type="entry name" value="Periplasmic binding protein-like I"/>
    <property type="match status" value="1"/>
</dbReference>
<dbReference type="SUPFAM" id="SSF47413">
    <property type="entry name" value="lambda repressor-like DNA-binding domains"/>
    <property type="match status" value="1"/>
</dbReference>
<keyword evidence="2" id="KW-0238">DNA-binding</keyword>
<dbReference type="GO" id="GO:0003700">
    <property type="term" value="F:DNA-binding transcription factor activity"/>
    <property type="evidence" value="ECO:0007669"/>
    <property type="project" value="TreeGrafter"/>
</dbReference>
<sequence length="336" mass="35541">MSKAKAGKRATLASLGDQLGLSRQTISNVLNNPSIVSEETRNRVLEAIEASGYRPSAAARALRTKRSMTIALRLYPAGDGIEGALMDRFTHAVTEAAQAHGYRIALFCADDMRSEADALVELHEEAQIDAAIISDTYPGDPRPAALWEAGLPFSAFGRQWERPEAPHSWVDVDGRVGVRAAVEHLVAAGYRRIGYLGPRVGGASEDRRAGCLEALAECVPSVGGDQELTERDTPKAGAAAASALQERGVTAVVCGSDAMAMGALSVFGHRDGHAPIVGFDDTPVARAMGLSSVAQPVEEAARLAVELALAAANGEPSRQLLIEPELVVRRLEAFAR</sequence>
<dbReference type="Gene3D" id="3.40.50.2300">
    <property type="match status" value="2"/>
</dbReference>
<dbReference type="AlphaFoldDB" id="A0A2A9CW28"/>
<feature type="domain" description="HTH lacI-type" evidence="4">
    <location>
        <begin position="10"/>
        <end position="64"/>
    </location>
</feature>
<keyword evidence="6" id="KW-1185">Reference proteome</keyword>
<keyword evidence="3" id="KW-0804">Transcription</keyword>
<dbReference type="GO" id="GO:0000976">
    <property type="term" value="F:transcription cis-regulatory region binding"/>
    <property type="evidence" value="ECO:0007669"/>
    <property type="project" value="TreeGrafter"/>
</dbReference>
<dbReference type="EMBL" id="PDJC01000001">
    <property type="protein sequence ID" value="PFG18341.1"/>
    <property type="molecule type" value="Genomic_DNA"/>
</dbReference>
<dbReference type="InterPro" id="IPR046335">
    <property type="entry name" value="LacI/GalR-like_sensor"/>
</dbReference>
<evidence type="ECO:0000256" key="2">
    <source>
        <dbReference type="ARBA" id="ARBA00023125"/>
    </source>
</evidence>
<dbReference type="Proteomes" id="UP000226079">
    <property type="component" value="Unassembled WGS sequence"/>
</dbReference>
<name>A0A2A9CW28_9ACTN</name>
<protein>
    <submittedName>
        <fullName evidence="5">LacI family transcriptional regulator</fullName>
    </submittedName>
</protein>
<dbReference type="PANTHER" id="PTHR30146:SF109">
    <property type="entry name" value="HTH-TYPE TRANSCRIPTIONAL REGULATOR GALS"/>
    <property type="match status" value="1"/>
</dbReference>
<dbReference type="Pfam" id="PF13377">
    <property type="entry name" value="Peripla_BP_3"/>
    <property type="match status" value="1"/>
</dbReference>
<evidence type="ECO:0000313" key="5">
    <source>
        <dbReference type="EMBL" id="PFG18341.1"/>
    </source>
</evidence>
<keyword evidence="1" id="KW-0805">Transcription regulation</keyword>
<dbReference type="Gene3D" id="1.10.260.40">
    <property type="entry name" value="lambda repressor-like DNA-binding domains"/>
    <property type="match status" value="1"/>
</dbReference>
<organism evidence="5 6">
    <name type="scientific">Propionicimonas paludicola</name>
    <dbReference type="NCBI Taxonomy" id="185243"/>
    <lineage>
        <taxon>Bacteria</taxon>
        <taxon>Bacillati</taxon>
        <taxon>Actinomycetota</taxon>
        <taxon>Actinomycetes</taxon>
        <taxon>Propionibacteriales</taxon>
        <taxon>Nocardioidaceae</taxon>
        <taxon>Propionicimonas</taxon>
    </lineage>
</organism>
<evidence type="ECO:0000259" key="4">
    <source>
        <dbReference type="PROSITE" id="PS50932"/>
    </source>
</evidence>
<dbReference type="InterPro" id="IPR028082">
    <property type="entry name" value="Peripla_BP_I"/>
</dbReference>
<dbReference type="SMART" id="SM00354">
    <property type="entry name" value="HTH_LACI"/>
    <property type="match status" value="1"/>
</dbReference>
<dbReference type="CDD" id="cd01392">
    <property type="entry name" value="HTH_LacI"/>
    <property type="match status" value="1"/>
</dbReference>